<feature type="domain" description="GST N-terminal" evidence="5">
    <location>
        <begin position="2"/>
        <end position="84"/>
    </location>
</feature>
<organism evidence="7 8">
    <name type="scientific">Phoenix dactylifera</name>
    <name type="common">Date palm</name>
    <dbReference type="NCBI Taxonomy" id="42345"/>
    <lineage>
        <taxon>Eukaryota</taxon>
        <taxon>Viridiplantae</taxon>
        <taxon>Streptophyta</taxon>
        <taxon>Embryophyta</taxon>
        <taxon>Tracheophyta</taxon>
        <taxon>Spermatophyta</taxon>
        <taxon>Magnoliopsida</taxon>
        <taxon>Liliopsida</taxon>
        <taxon>Arecaceae</taxon>
        <taxon>Coryphoideae</taxon>
        <taxon>Phoeniceae</taxon>
        <taxon>Phoenix</taxon>
    </lineage>
</organism>
<dbReference type="Gene3D" id="3.40.30.10">
    <property type="entry name" value="Glutaredoxin"/>
    <property type="match status" value="1"/>
</dbReference>
<dbReference type="PANTHER" id="PTHR43900:SF53">
    <property type="entry name" value="GLUTATHIONE TRANSFERASE"/>
    <property type="match status" value="1"/>
</dbReference>
<dbReference type="SFLD" id="SFLDG00358">
    <property type="entry name" value="Main_(cytGST)"/>
    <property type="match status" value="1"/>
</dbReference>
<dbReference type="InterPro" id="IPR036282">
    <property type="entry name" value="Glutathione-S-Trfase_C_sf"/>
</dbReference>
<dbReference type="AlphaFoldDB" id="A0A8B8ZN21"/>
<protein>
    <recommendedName>
        <fullName evidence="2">glutathione transferase</fullName>
        <ecNumber evidence="2">2.5.1.18</ecNumber>
    </recommendedName>
</protein>
<dbReference type="GO" id="GO:0004364">
    <property type="term" value="F:glutathione transferase activity"/>
    <property type="evidence" value="ECO:0007669"/>
    <property type="project" value="UniProtKB-EC"/>
</dbReference>
<evidence type="ECO:0000313" key="8">
    <source>
        <dbReference type="RefSeq" id="XP_038974732.1"/>
    </source>
</evidence>
<dbReference type="SUPFAM" id="SSF47616">
    <property type="entry name" value="GST C-terminal domain-like"/>
    <property type="match status" value="1"/>
</dbReference>
<dbReference type="OrthoDB" id="422574at2759"/>
<dbReference type="SUPFAM" id="SSF52833">
    <property type="entry name" value="Thioredoxin-like"/>
    <property type="match status" value="1"/>
</dbReference>
<dbReference type="GO" id="GO:0005737">
    <property type="term" value="C:cytoplasm"/>
    <property type="evidence" value="ECO:0007669"/>
    <property type="project" value="TreeGrafter"/>
</dbReference>
<dbReference type="EC" id="2.5.1.18" evidence="2"/>
<dbReference type="InterPro" id="IPR010987">
    <property type="entry name" value="Glutathione-S-Trfase_C-like"/>
</dbReference>
<sequence length="228" mass="26236">MEALKVVGKPASTDVARVLTCLLEKNLGFKLIRTDKLKEEGMVSEFLRLQDPAGHVIFEDEKRKTFVDSRDICRHISKEYPDMGNKTLFGTGVLERATIEQWLHAEAQMFDPPSSALIFHLAIATPLGLHPDQSLIERNEKQLANVLDMYERRLGEEEYLAGDEFTLADLSHLPNAHYLVTKTERGRKLFTSRKNVERWWTAISDRPSWKRVVQIQSEHPDPLEKLEN</sequence>
<evidence type="ECO:0000259" key="6">
    <source>
        <dbReference type="PROSITE" id="PS50405"/>
    </source>
</evidence>
<evidence type="ECO:0000256" key="4">
    <source>
        <dbReference type="ARBA" id="ARBA00047960"/>
    </source>
</evidence>
<dbReference type="PANTHER" id="PTHR43900">
    <property type="entry name" value="GLUTATHIONE S-TRANSFERASE RHO"/>
    <property type="match status" value="1"/>
</dbReference>
<feature type="domain" description="GST C-terminal" evidence="6">
    <location>
        <begin position="92"/>
        <end position="223"/>
    </location>
</feature>
<dbReference type="Proteomes" id="UP000228380">
    <property type="component" value="Unplaced"/>
</dbReference>
<dbReference type="PROSITE" id="PS50404">
    <property type="entry name" value="GST_NTER"/>
    <property type="match status" value="1"/>
</dbReference>
<dbReference type="InterPro" id="IPR040079">
    <property type="entry name" value="Glutathione_S-Trfase"/>
</dbReference>
<dbReference type="CDD" id="cd03187">
    <property type="entry name" value="GST_C_Phi"/>
    <property type="match status" value="1"/>
</dbReference>
<dbReference type="GeneID" id="120105988"/>
<dbReference type="InterPro" id="IPR004045">
    <property type="entry name" value="Glutathione_S-Trfase_N"/>
</dbReference>
<dbReference type="GO" id="GO:0043295">
    <property type="term" value="F:glutathione binding"/>
    <property type="evidence" value="ECO:0007669"/>
    <property type="project" value="TreeGrafter"/>
</dbReference>
<dbReference type="GO" id="GO:0009636">
    <property type="term" value="P:response to toxic substance"/>
    <property type="evidence" value="ECO:0007669"/>
    <property type="project" value="UniProtKB-ARBA"/>
</dbReference>
<evidence type="ECO:0000259" key="5">
    <source>
        <dbReference type="PROSITE" id="PS50404"/>
    </source>
</evidence>
<dbReference type="GO" id="GO:0006749">
    <property type="term" value="P:glutathione metabolic process"/>
    <property type="evidence" value="ECO:0007669"/>
    <property type="project" value="TreeGrafter"/>
</dbReference>
<comment type="catalytic activity">
    <reaction evidence="4">
        <text>RX + glutathione = an S-substituted glutathione + a halide anion + H(+)</text>
        <dbReference type="Rhea" id="RHEA:16437"/>
        <dbReference type="ChEBI" id="CHEBI:15378"/>
        <dbReference type="ChEBI" id="CHEBI:16042"/>
        <dbReference type="ChEBI" id="CHEBI:17792"/>
        <dbReference type="ChEBI" id="CHEBI:57925"/>
        <dbReference type="ChEBI" id="CHEBI:90779"/>
        <dbReference type="EC" id="2.5.1.18"/>
    </reaction>
</comment>
<dbReference type="FunFam" id="1.20.1050.10:FF:000004">
    <property type="entry name" value="Glutathione S-transferase F2"/>
    <property type="match status" value="1"/>
</dbReference>
<dbReference type="RefSeq" id="XP_038974732.1">
    <property type="nucleotide sequence ID" value="XM_039118804.1"/>
</dbReference>
<keyword evidence="3" id="KW-0808">Transferase</keyword>
<dbReference type="Gene3D" id="1.20.1050.10">
    <property type="match status" value="1"/>
</dbReference>
<evidence type="ECO:0000256" key="3">
    <source>
        <dbReference type="ARBA" id="ARBA00022679"/>
    </source>
</evidence>
<evidence type="ECO:0000256" key="1">
    <source>
        <dbReference type="ARBA" id="ARBA00010128"/>
    </source>
</evidence>
<comment type="similarity">
    <text evidence="1">Belongs to the GST superfamily. Phi family.</text>
</comment>
<proteinExistence type="inferred from homology"/>
<dbReference type="PROSITE" id="PS50405">
    <property type="entry name" value="GST_CTER"/>
    <property type="match status" value="1"/>
</dbReference>
<gene>
    <name evidence="8" type="primary">LOC120105988</name>
</gene>
<dbReference type="InterPro" id="IPR004046">
    <property type="entry name" value="GST_C"/>
</dbReference>
<accession>A0A8B8ZN21</accession>
<name>A0A8B8ZN21_PHODC</name>
<keyword evidence="7" id="KW-1185">Reference proteome</keyword>
<dbReference type="SFLD" id="SFLDS00019">
    <property type="entry name" value="Glutathione_Transferase_(cytos"/>
    <property type="match status" value="1"/>
</dbReference>
<dbReference type="InterPro" id="IPR036249">
    <property type="entry name" value="Thioredoxin-like_sf"/>
</dbReference>
<reference evidence="8" key="1">
    <citation type="submission" date="2025-08" db="UniProtKB">
        <authorList>
            <consortium name="RefSeq"/>
        </authorList>
    </citation>
    <scope>IDENTIFICATION</scope>
    <source>
        <tissue evidence="8">Young leaves</tissue>
    </source>
</reference>
<evidence type="ECO:0000256" key="2">
    <source>
        <dbReference type="ARBA" id="ARBA00012452"/>
    </source>
</evidence>
<evidence type="ECO:0000313" key="7">
    <source>
        <dbReference type="Proteomes" id="UP000228380"/>
    </source>
</evidence>
<dbReference type="KEGG" id="pda:120105988"/>
<dbReference type="Pfam" id="PF00043">
    <property type="entry name" value="GST_C"/>
    <property type="match status" value="1"/>
</dbReference>
<dbReference type="InterPro" id="IPR034347">
    <property type="entry name" value="GST_Phi_C"/>
</dbReference>